<dbReference type="RefSeq" id="WP_115543747.1">
    <property type="nucleotide sequence ID" value="NZ_NXLQ01000033.1"/>
</dbReference>
<dbReference type="Proteomes" id="UP000256379">
    <property type="component" value="Unassembled WGS sequence"/>
</dbReference>
<keyword evidence="2" id="KW-1185">Reference proteome</keyword>
<accession>A0A3D8IAR5</accession>
<evidence type="ECO:0000313" key="1">
    <source>
        <dbReference type="EMBL" id="RDU62240.1"/>
    </source>
</evidence>
<comment type="caution">
    <text evidence="1">The sequence shown here is derived from an EMBL/GenBank/DDBJ whole genome shotgun (WGS) entry which is preliminary data.</text>
</comment>
<protein>
    <recommendedName>
        <fullName evidence="3">Methyltransferase FkbM domain-containing protein</fullName>
    </recommendedName>
</protein>
<dbReference type="PANTHER" id="PTHR32026:SF10">
    <property type="entry name" value="METHYLTRANSFERASE-LIKE PROTEIN 24-RELATED"/>
    <property type="match status" value="1"/>
</dbReference>
<dbReference type="OrthoDB" id="5323305at2"/>
<proteinExistence type="predicted"/>
<dbReference type="AlphaFoldDB" id="A0A3D8IAR5"/>
<dbReference type="PANTHER" id="PTHR32026">
    <property type="entry name" value="METHYLTRANSFERASE-LIKE PROTEIN 24"/>
    <property type="match status" value="1"/>
</dbReference>
<sequence length="216" mass="24676">MYAPPPPVANNKSPIAISLGVSPYSPWDLDMANRGYKVLEIDGSIESAPYPENQNITFIKKFIGDKNDESFITLEQVMRDCSLDTNAHNILQCDIENAEWEMLESMDMEILKNCFSQMIFEFHGCNPNKITQRRFRVLEQLNKYFVPIWTHFNSNGRLFVGNGLFLSSLVEVCYLRRDLLPSDAKGVSGFYRLSIDSPNLIGLPDIPLFFPPQLSR</sequence>
<dbReference type="InterPro" id="IPR026913">
    <property type="entry name" value="METTL24"/>
</dbReference>
<evidence type="ECO:0008006" key="3">
    <source>
        <dbReference type="Google" id="ProtNLM"/>
    </source>
</evidence>
<dbReference type="EMBL" id="NXLQ01000033">
    <property type="protein sequence ID" value="RDU62240.1"/>
    <property type="molecule type" value="Genomic_DNA"/>
</dbReference>
<organism evidence="1 2">
    <name type="scientific">Helicobacter didelphidarum</name>
    <dbReference type="NCBI Taxonomy" id="2040648"/>
    <lineage>
        <taxon>Bacteria</taxon>
        <taxon>Pseudomonadati</taxon>
        <taxon>Campylobacterota</taxon>
        <taxon>Epsilonproteobacteria</taxon>
        <taxon>Campylobacterales</taxon>
        <taxon>Helicobacteraceae</taxon>
        <taxon>Helicobacter</taxon>
    </lineage>
</organism>
<name>A0A3D8IAR5_9HELI</name>
<reference evidence="1 2" key="1">
    <citation type="submission" date="2018-04" db="EMBL/GenBank/DDBJ databases">
        <title>Novel Campyloabacter and Helicobacter Species and Strains.</title>
        <authorList>
            <person name="Mannion A.J."/>
            <person name="Shen Z."/>
            <person name="Fox J.G."/>
        </authorList>
    </citation>
    <scope>NUCLEOTIDE SEQUENCE [LARGE SCALE GENOMIC DNA]</scope>
    <source>
        <strain evidence="1 2">MIT 17-337</strain>
    </source>
</reference>
<gene>
    <name evidence="1" type="ORF">CQA53_09405</name>
</gene>
<evidence type="ECO:0000313" key="2">
    <source>
        <dbReference type="Proteomes" id="UP000256379"/>
    </source>
</evidence>